<feature type="compositionally biased region" description="Low complexity" evidence="1">
    <location>
        <begin position="68"/>
        <end position="81"/>
    </location>
</feature>
<dbReference type="EMBL" id="WHPN01000408">
    <property type="protein sequence ID" value="KAF4405622.1"/>
    <property type="molecule type" value="Genomic_DNA"/>
</dbReference>
<evidence type="ECO:0000313" key="4">
    <source>
        <dbReference type="Proteomes" id="UP000621266"/>
    </source>
</evidence>
<evidence type="ECO:0000313" key="3">
    <source>
        <dbReference type="EMBL" id="KAF4405622.1"/>
    </source>
</evidence>
<organism evidence="3 4">
    <name type="scientific">Streptomyces lycii</name>
    <dbReference type="NCBI Taxonomy" id="2654337"/>
    <lineage>
        <taxon>Bacteria</taxon>
        <taxon>Bacillati</taxon>
        <taxon>Actinomycetota</taxon>
        <taxon>Actinomycetes</taxon>
        <taxon>Kitasatosporales</taxon>
        <taxon>Streptomycetaceae</taxon>
        <taxon>Streptomyces</taxon>
    </lineage>
</organism>
<proteinExistence type="predicted"/>
<sequence>MKVFDTERQEWSRPEEERLSDPDRALDLRRQRLVRRNTAVVLAAAGLVFGVWALGWGDEPEPYREPVGAASGEPGPGAASEDGPRPETTPGEASALPPPAGWEPVHDPEGFRLALPEGWERESRPSLYGMDVVDYRDRSGVRRLQVFQVMESSPYASLEAAQLESERLDGYELITLEETGDGEREAAVHEYRADEVAGEADTGRRHVIDHRFEAGDGERYALVVYGSAGDGEDDERELLDTALSWFCPDGTTCAAPGN</sequence>
<evidence type="ECO:0000256" key="1">
    <source>
        <dbReference type="SAM" id="MobiDB-lite"/>
    </source>
</evidence>
<evidence type="ECO:0000256" key="2">
    <source>
        <dbReference type="SAM" id="Phobius"/>
    </source>
</evidence>
<feature type="transmembrane region" description="Helical" evidence="2">
    <location>
        <begin position="39"/>
        <end position="57"/>
    </location>
</feature>
<feature type="region of interest" description="Disordered" evidence="1">
    <location>
        <begin position="60"/>
        <end position="102"/>
    </location>
</feature>
<feature type="region of interest" description="Disordered" evidence="1">
    <location>
        <begin position="1"/>
        <end position="23"/>
    </location>
</feature>
<gene>
    <name evidence="3" type="ORF">GCU69_29265</name>
</gene>
<accession>A0ABQ7FEH9</accession>
<protein>
    <recommendedName>
        <fullName evidence="5">Serine/arginine repetitive matrix protein 2</fullName>
    </recommendedName>
</protein>
<name>A0ABQ7FEH9_9ACTN</name>
<dbReference type="Proteomes" id="UP000621266">
    <property type="component" value="Unassembled WGS sequence"/>
</dbReference>
<keyword evidence="2" id="KW-1133">Transmembrane helix</keyword>
<keyword evidence="4" id="KW-1185">Reference proteome</keyword>
<keyword evidence="2" id="KW-0472">Membrane</keyword>
<comment type="caution">
    <text evidence="3">The sequence shown here is derived from an EMBL/GenBank/DDBJ whole genome shotgun (WGS) entry which is preliminary data.</text>
</comment>
<evidence type="ECO:0008006" key="5">
    <source>
        <dbReference type="Google" id="ProtNLM"/>
    </source>
</evidence>
<keyword evidence="2" id="KW-0812">Transmembrane</keyword>
<reference evidence="3 4" key="1">
    <citation type="submission" date="2019-10" db="EMBL/GenBank/DDBJ databases">
        <title>Streptomyces tenebrisbrunneis sp.nov., an endogenous actinomycete isolated from of Lycium ruthenicum.</title>
        <authorList>
            <person name="Ma L."/>
        </authorList>
    </citation>
    <scope>NUCLEOTIDE SEQUENCE [LARGE SCALE GENOMIC DNA]</scope>
    <source>
        <strain evidence="3 4">TRM 66187</strain>
    </source>
</reference>